<organism evidence="2 3">
    <name type="scientific">Striga asiatica</name>
    <name type="common">Asiatic witchweed</name>
    <name type="synonym">Buchnera asiatica</name>
    <dbReference type="NCBI Taxonomy" id="4170"/>
    <lineage>
        <taxon>Eukaryota</taxon>
        <taxon>Viridiplantae</taxon>
        <taxon>Streptophyta</taxon>
        <taxon>Embryophyta</taxon>
        <taxon>Tracheophyta</taxon>
        <taxon>Spermatophyta</taxon>
        <taxon>Magnoliopsida</taxon>
        <taxon>eudicotyledons</taxon>
        <taxon>Gunneridae</taxon>
        <taxon>Pentapetalae</taxon>
        <taxon>asterids</taxon>
        <taxon>lamiids</taxon>
        <taxon>Lamiales</taxon>
        <taxon>Orobanchaceae</taxon>
        <taxon>Buchnereae</taxon>
        <taxon>Striga</taxon>
    </lineage>
</organism>
<evidence type="ECO:0000313" key="2">
    <source>
        <dbReference type="EMBL" id="GER32932.1"/>
    </source>
</evidence>
<feature type="compositionally biased region" description="Low complexity" evidence="1">
    <location>
        <begin position="14"/>
        <end position="27"/>
    </location>
</feature>
<reference evidence="3" key="1">
    <citation type="journal article" date="2019" name="Curr. Biol.">
        <title>Genome Sequence of Striga asiatica Provides Insight into the Evolution of Plant Parasitism.</title>
        <authorList>
            <person name="Yoshida S."/>
            <person name="Kim S."/>
            <person name="Wafula E.K."/>
            <person name="Tanskanen J."/>
            <person name="Kim Y.M."/>
            <person name="Honaas L."/>
            <person name="Yang Z."/>
            <person name="Spallek T."/>
            <person name="Conn C.E."/>
            <person name="Ichihashi Y."/>
            <person name="Cheong K."/>
            <person name="Cui S."/>
            <person name="Der J.P."/>
            <person name="Gundlach H."/>
            <person name="Jiao Y."/>
            <person name="Hori C."/>
            <person name="Ishida J.K."/>
            <person name="Kasahara H."/>
            <person name="Kiba T."/>
            <person name="Kim M.S."/>
            <person name="Koo N."/>
            <person name="Laohavisit A."/>
            <person name="Lee Y.H."/>
            <person name="Lumba S."/>
            <person name="McCourt P."/>
            <person name="Mortimer J.C."/>
            <person name="Mutuku J.M."/>
            <person name="Nomura T."/>
            <person name="Sasaki-Sekimoto Y."/>
            <person name="Seto Y."/>
            <person name="Wang Y."/>
            <person name="Wakatake T."/>
            <person name="Sakakibara H."/>
            <person name="Demura T."/>
            <person name="Yamaguchi S."/>
            <person name="Yoneyama K."/>
            <person name="Manabe R.I."/>
            <person name="Nelson D.C."/>
            <person name="Schulman A.H."/>
            <person name="Timko M.P."/>
            <person name="dePamphilis C.W."/>
            <person name="Choi D."/>
            <person name="Shirasu K."/>
        </authorList>
    </citation>
    <scope>NUCLEOTIDE SEQUENCE [LARGE SCALE GENOMIC DNA]</scope>
    <source>
        <strain evidence="3">cv. UVA1</strain>
    </source>
</reference>
<keyword evidence="3" id="KW-1185">Reference proteome</keyword>
<proteinExistence type="predicted"/>
<feature type="compositionally biased region" description="Low complexity" evidence="1">
    <location>
        <begin position="43"/>
        <end position="55"/>
    </location>
</feature>
<name>A0A5A7PJY2_STRAF</name>
<sequence>MYRLPARMRRADSESSANSSSSFSRHSPTVPPHPDLTGKISQPAAASWSPPADAWGSRRDATATSASSIFQITAIDRKRVFLFLWCGDGWMREKKLGNKQLTANASGERKKKINGPLIIMEAGVYGVTRFGGY</sequence>
<feature type="region of interest" description="Disordered" evidence="1">
    <location>
        <begin position="1"/>
        <end position="60"/>
    </location>
</feature>
<dbReference type="AlphaFoldDB" id="A0A5A7PJY2"/>
<dbReference type="Proteomes" id="UP000325081">
    <property type="component" value="Unassembled WGS sequence"/>
</dbReference>
<evidence type="ECO:0000313" key="3">
    <source>
        <dbReference type="Proteomes" id="UP000325081"/>
    </source>
</evidence>
<comment type="caution">
    <text evidence="2">The sequence shown here is derived from an EMBL/GenBank/DDBJ whole genome shotgun (WGS) entry which is preliminary data.</text>
</comment>
<evidence type="ECO:0000256" key="1">
    <source>
        <dbReference type="SAM" id="MobiDB-lite"/>
    </source>
</evidence>
<protein>
    <submittedName>
        <fullName evidence="2">F-box and associated interaction domains-containing protein</fullName>
    </submittedName>
</protein>
<accession>A0A5A7PJY2</accession>
<gene>
    <name evidence="2" type="ORF">STAS_09045</name>
</gene>
<dbReference type="EMBL" id="BKCP01004650">
    <property type="protein sequence ID" value="GER32932.1"/>
    <property type="molecule type" value="Genomic_DNA"/>
</dbReference>